<feature type="region of interest" description="Disordered" evidence="12">
    <location>
        <begin position="43"/>
        <end position="65"/>
    </location>
</feature>
<evidence type="ECO:0000256" key="13">
    <source>
        <dbReference type="SAM" id="SignalP"/>
    </source>
</evidence>
<evidence type="ECO:0000259" key="15">
    <source>
        <dbReference type="Pfam" id="PF09334"/>
    </source>
</evidence>
<evidence type="ECO:0000259" key="14">
    <source>
        <dbReference type="Pfam" id="PF01406"/>
    </source>
</evidence>
<evidence type="ECO:0000313" key="17">
    <source>
        <dbReference type="EMBL" id="OEU21039.1"/>
    </source>
</evidence>
<dbReference type="Pfam" id="PF01406">
    <property type="entry name" value="tRNA-synt_1e"/>
    <property type="match status" value="1"/>
</dbReference>
<evidence type="ECO:0000256" key="3">
    <source>
        <dbReference type="ARBA" id="ARBA00022598"/>
    </source>
</evidence>
<dbReference type="NCBIfam" id="TIGR00398">
    <property type="entry name" value="metG"/>
    <property type="match status" value="1"/>
</dbReference>
<evidence type="ECO:0000256" key="2">
    <source>
        <dbReference type="ARBA" id="ARBA00012838"/>
    </source>
</evidence>
<dbReference type="InParanoid" id="A0A1E7FSA2"/>
<dbReference type="GO" id="GO:0005524">
    <property type="term" value="F:ATP binding"/>
    <property type="evidence" value="ECO:0007669"/>
    <property type="project" value="UniProtKB-KW"/>
</dbReference>
<dbReference type="InterPro" id="IPR033911">
    <property type="entry name" value="MetRS_core"/>
</dbReference>
<feature type="domain" description="tRNA synthetases class I catalytic" evidence="14">
    <location>
        <begin position="117"/>
        <end position="230"/>
    </location>
</feature>
<dbReference type="InterPro" id="IPR041872">
    <property type="entry name" value="Anticodon_Met"/>
</dbReference>
<dbReference type="InterPro" id="IPR023457">
    <property type="entry name" value="Met-tRNA_synth_2"/>
</dbReference>
<dbReference type="SUPFAM" id="SSF47323">
    <property type="entry name" value="Anticodon-binding domain of a subclass of class I aminoacyl-tRNA synthetases"/>
    <property type="match status" value="1"/>
</dbReference>
<keyword evidence="18" id="KW-1185">Reference proteome</keyword>
<dbReference type="GO" id="GO:0006431">
    <property type="term" value="P:methionyl-tRNA aminoacylation"/>
    <property type="evidence" value="ECO:0007669"/>
    <property type="project" value="InterPro"/>
</dbReference>
<dbReference type="SUPFAM" id="SSF52374">
    <property type="entry name" value="Nucleotidylyl transferase"/>
    <property type="match status" value="1"/>
</dbReference>
<keyword evidence="9 11" id="KW-0030">Aminoacyl-tRNA synthetase</keyword>
<dbReference type="Pfam" id="PF09334">
    <property type="entry name" value="tRNA-synt_1g"/>
    <property type="match status" value="1"/>
</dbReference>
<evidence type="ECO:0000256" key="9">
    <source>
        <dbReference type="ARBA" id="ARBA00023146"/>
    </source>
</evidence>
<keyword evidence="6" id="KW-0862">Zinc</keyword>
<evidence type="ECO:0000256" key="4">
    <source>
        <dbReference type="ARBA" id="ARBA00022723"/>
    </source>
</evidence>
<dbReference type="InterPro" id="IPR009080">
    <property type="entry name" value="tRNAsynth_Ia_anticodon-bd"/>
</dbReference>
<feature type="signal peptide" evidence="13">
    <location>
        <begin position="1"/>
        <end position="22"/>
    </location>
</feature>
<comment type="similarity">
    <text evidence="11">Belongs to the class-I aminoacyl-tRNA synthetase family.</text>
</comment>
<evidence type="ECO:0000256" key="1">
    <source>
        <dbReference type="ARBA" id="ARBA00001947"/>
    </source>
</evidence>
<dbReference type="InterPro" id="IPR032678">
    <property type="entry name" value="tRNA-synt_1_cat_dom"/>
</dbReference>
<evidence type="ECO:0000256" key="7">
    <source>
        <dbReference type="ARBA" id="ARBA00022840"/>
    </source>
</evidence>
<dbReference type="AlphaFoldDB" id="A0A1E7FSA2"/>
<evidence type="ECO:0000256" key="6">
    <source>
        <dbReference type="ARBA" id="ARBA00022833"/>
    </source>
</evidence>
<dbReference type="EMBL" id="KV784354">
    <property type="protein sequence ID" value="OEU21039.1"/>
    <property type="molecule type" value="Genomic_DNA"/>
</dbReference>
<dbReference type="PANTHER" id="PTHR43326">
    <property type="entry name" value="METHIONYL-TRNA SYNTHETASE"/>
    <property type="match status" value="1"/>
</dbReference>
<feature type="domain" description="Methionyl-tRNA synthetase anticodon-binding" evidence="16">
    <location>
        <begin position="480"/>
        <end position="612"/>
    </location>
</feature>
<evidence type="ECO:0000256" key="11">
    <source>
        <dbReference type="RuleBase" id="RU363039"/>
    </source>
</evidence>
<evidence type="ECO:0000256" key="8">
    <source>
        <dbReference type="ARBA" id="ARBA00022917"/>
    </source>
</evidence>
<keyword evidence="3 11" id="KW-0436">Ligase</keyword>
<dbReference type="KEGG" id="fcy:FRACYDRAFT_206190"/>
<dbReference type="InterPro" id="IPR015413">
    <property type="entry name" value="Methionyl/Leucyl_tRNA_Synth"/>
</dbReference>
<reference evidence="17 18" key="1">
    <citation type="submission" date="2016-09" db="EMBL/GenBank/DDBJ databases">
        <title>Extensive genetic diversity and differential bi-allelic expression allows diatom success in the polar Southern Ocean.</title>
        <authorList>
            <consortium name="DOE Joint Genome Institute"/>
            <person name="Mock T."/>
            <person name="Otillar R.P."/>
            <person name="Strauss J."/>
            <person name="Dupont C."/>
            <person name="Frickenhaus S."/>
            <person name="Maumus F."/>
            <person name="Mcmullan M."/>
            <person name="Sanges R."/>
            <person name="Schmutz J."/>
            <person name="Toseland A."/>
            <person name="Valas R."/>
            <person name="Veluchamy A."/>
            <person name="Ward B.J."/>
            <person name="Allen A."/>
            <person name="Barry K."/>
            <person name="Falciatore A."/>
            <person name="Ferrante M."/>
            <person name="Fortunato A.E."/>
            <person name="Gloeckner G."/>
            <person name="Gruber A."/>
            <person name="Hipkin R."/>
            <person name="Janech M."/>
            <person name="Kroth P."/>
            <person name="Leese F."/>
            <person name="Lindquist E."/>
            <person name="Lyon B.R."/>
            <person name="Martin J."/>
            <person name="Mayer C."/>
            <person name="Parker M."/>
            <person name="Quesneville H."/>
            <person name="Raymond J."/>
            <person name="Uhlig C."/>
            <person name="Valentin K.U."/>
            <person name="Worden A.Z."/>
            <person name="Armbrust E.V."/>
            <person name="Bowler C."/>
            <person name="Green B."/>
            <person name="Moulton V."/>
            <person name="Van Oosterhout C."/>
            <person name="Grigoriev I."/>
        </authorList>
    </citation>
    <scope>NUCLEOTIDE SEQUENCE [LARGE SCALE GENOMIC DNA]</scope>
    <source>
        <strain evidence="17 18">CCMP1102</strain>
    </source>
</reference>
<protein>
    <recommendedName>
        <fullName evidence="2">methionine--tRNA ligase</fullName>
        <ecNumber evidence="2">6.1.1.10</ecNumber>
    </recommendedName>
    <alternativeName>
        <fullName evidence="10">Methionyl-tRNA synthetase</fullName>
    </alternativeName>
</protein>
<comment type="cofactor">
    <cofactor evidence="1">
        <name>Zn(2+)</name>
        <dbReference type="ChEBI" id="CHEBI:29105"/>
    </cofactor>
</comment>
<dbReference type="Gene3D" id="1.10.730.10">
    <property type="entry name" value="Isoleucyl-tRNA Synthetase, Domain 1"/>
    <property type="match status" value="1"/>
</dbReference>
<dbReference type="CDD" id="cd07957">
    <property type="entry name" value="Anticodon_Ia_Met"/>
    <property type="match status" value="1"/>
</dbReference>
<keyword evidence="13" id="KW-0732">Signal</keyword>
<dbReference type="Proteomes" id="UP000095751">
    <property type="component" value="Unassembled WGS sequence"/>
</dbReference>
<dbReference type="Gene3D" id="3.40.50.620">
    <property type="entry name" value="HUPs"/>
    <property type="match status" value="1"/>
</dbReference>
<dbReference type="InterPro" id="IPR014758">
    <property type="entry name" value="Met-tRNA_synth"/>
</dbReference>
<dbReference type="CDD" id="cd00814">
    <property type="entry name" value="MetRS_core"/>
    <property type="match status" value="1"/>
</dbReference>
<name>A0A1E7FSA2_9STRA</name>
<accession>A0A1E7FSA2</accession>
<dbReference type="FunFam" id="2.170.220.10:FF:000002">
    <property type="entry name" value="Methionine--tRNA ligase"/>
    <property type="match status" value="1"/>
</dbReference>
<evidence type="ECO:0000259" key="16">
    <source>
        <dbReference type="Pfam" id="PF19303"/>
    </source>
</evidence>
<dbReference type="HAMAP" id="MF_01228">
    <property type="entry name" value="Met_tRNA_synth_type2"/>
    <property type="match status" value="1"/>
</dbReference>
<evidence type="ECO:0000256" key="12">
    <source>
        <dbReference type="SAM" id="MobiDB-lite"/>
    </source>
</evidence>
<evidence type="ECO:0000256" key="10">
    <source>
        <dbReference type="ARBA" id="ARBA00030904"/>
    </source>
</evidence>
<dbReference type="NCBIfam" id="NF008900">
    <property type="entry name" value="PRK12267.1"/>
    <property type="match status" value="1"/>
</dbReference>
<sequence length="620" mass="70201">MRYTIMTTMLSILAVSIRQCRGYLPHHHSTQIMRKSAFTTTTTTTSSSFRQQQQSKDSLSAKSTTATTTTPHALLQCRSNSVLLAAAAAADNILGTPATSVDDGKRPFEITTPIYYVNDKPHIGHAYTSTACDVIARFMRLSGREVFFLSGTDEHGQKVEQSAEKKGIPPQEFVDGVSQNFKDLLELLQITNDRFIRTTEEDHKKSAQHLWKVLIEKDYIYKGTYSGWYSIRDECFYNDSELEDGKAPTGAEVEWVAKEDSYFFKLSSFEDKLLDYYDANPDFIAPQTRRNEVTSFVKGGLRDLSVSRTSFKWGIPVPDDDEHIMYVWMDALTNYMSAVGYPNTEEDSEYSKFWPAAVHIVGKDILRFHTVYWPAFLMAAELPLPKRVFAHGWWTKDGEKISKSLGNAVDPVGLVETYGVDQVRFFLMAEVNFGSDGDFSDKALILKVNNNLANELGNLCQRTLSMVFKNCNEAVPTEIGAFNSDDEELLKSARGLYNRCATEISEQAIQKYANELIEIVWDANKYIDKMAPWALRKTDPERMTTVLYVIMEVLRHVAILYQPIIPDSANKILDLLAVPDDQRSFEHLVGDEYQIQLGRPICKPEGVFPRIEVPELVEAS</sequence>
<keyword evidence="4" id="KW-0479">Metal-binding</keyword>
<dbReference type="GO" id="GO:0046872">
    <property type="term" value="F:metal ion binding"/>
    <property type="evidence" value="ECO:0007669"/>
    <property type="project" value="UniProtKB-KW"/>
</dbReference>
<evidence type="ECO:0000256" key="5">
    <source>
        <dbReference type="ARBA" id="ARBA00022741"/>
    </source>
</evidence>
<keyword evidence="7 11" id="KW-0067">ATP-binding</keyword>
<organism evidence="17 18">
    <name type="scientific">Fragilariopsis cylindrus CCMP1102</name>
    <dbReference type="NCBI Taxonomy" id="635003"/>
    <lineage>
        <taxon>Eukaryota</taxon>
        <taxon>Sar</taxon>
        <taxon>Stramenopiles</taxon>
        <taxon>Ochrophyta</taxon>
        <taxon>Bacillariophyta</taxon>
        <taxon>Bacillariophyceae</taxon>
        <taxon>Bacillariophycidae</taxon>
        <taxon>Bacillariales</taxon>
        <taxon>Bacillariaceae</taxon>
        <taxon>Fragilariopsis</taxon>
    </lineage>
</organism>
<dbReference type="InterPro" id="IPR014729">
    <property type="entry name" value="Rossmann-like_a/b/a_fold"/>
</dbReference>
<dbReference type="OrthoDB" id="24670at2759"/>
<dbReference type="GO" id="GO:0004825">
    <property type="term" value="F:methionine-tRNA ligase activity"/>
    <property type="evidence" value="ECO:0007669"/>
    <property type="project" value="UniProtKB-EC"/>
</dbReference>
<gene>
    <name evidence="17" type="ORF">FRACYDRAFT_206190</name>
</gene>
<dbReference type="Gene3D" id="2.170.220.10">
    <property type="match status" value="1"/>
</dbReference>
<dbReference type="PANTHER" id="PTHR43326:SF1">
    <property type="entry name" value="METHIONINE--TRNA LIGASE, MITOCHONDRIAL"/>
    <property type="match status" value="1"/>
</dbReference>
<proteinExistence type="inferred from homology"/>
<dbReference type="PRINTS" id="PR01041">
    <property type="entry name" value="TRNASYNTHMET"/>
</dbReference>
<feature type="domain" description="Methionyl/Leucyl tRNA synthetase" evidence="15">
    <location>
        <begin position="241"/>
        <end position="464"/>
    </location>
</feature>
<dbReference type="EC" id="6.1.1.10" evidence="2"/>
<feature type="chain" id="PRO_5009193537" description="methionine--tRNA ligase" evidence="13">
    <location>
        <begin position="23"/>
        <end position="620"/>
    </location>
</feature>
<dbReference type="Pfam" id="PF19303">
    <property type="entry name" value="Anticodon_3"/>
    <property type="match status" value="1"/>
</dbReference>
<evidence type="ECO:0000313" key="18">
    <source>
        <dbReference type="Proteomes" id="UP000095751"/>
    </source>
</evidence>
<keyword evidence="5 11" id="KW-0547">Nucleotide-binding</keyword>
<keyword evidence="8 11" id="KW-0648">Protein biosynthesis</keyword>